<reference evidence="1" key="1">
    <citation type="submission" date="2021-12" db="EMBL/GenBank/DDBJ databases">
        <title>Prjna785345.</title>
        <authorList>
            <person name="Rujirawat T."/>
            <person name="Krajaejun T."/>
        </authorList>
    </citation>
    <scope>NUCLEOTIDE SEQUENCE</scope>
    <source>
        <strain evidence="1">Pi057C3</strain>
    </source>
</reference>
<keyword evidence="2" id="KW-1185">Reference proteome</keyword>
<evidence type="ECO:0000313" key="2">
    <source>
        <dbReference type="Proteomes" id="UP001209570"/>
    </source>
</evidence>
<sequence>MAFSPDALSRHAAVMPHAFAASPHLVLLRKPCPPAALLPVVLRSPQHRHPIATARDAVSRQPIRKTKRLSTERSRRCRQRQKLYVDTLETNVRELRAYVANLQTLLTLRRERALHRPASTFANIVREYCSVFQHGMAIEPSSDSGLLSAQQQGAFLNFVMDPDVVVFDWLGRSRVGTATLLNGWIAWSTWHSSLRFDLQSLEVLEADDDVVAITTRGFLRVVVSDSTFEHLFPHLAGDQALRQRLLGVEIAYPFRDIFYFSANGRVHQYSVDMDIVTALTIVIGDMQRVAEIVSPPNSTSINDLAVQTEGMERVLQQEEEDPVSPPQPDRRLDLAYILS</sequence>
<organism evidence="1 2">
    <name type="scientific">Pythium insidiosum</name>
    <name type="common">Pythiosis disease agent</name>
    <dbReference type="NCBI Taxonomy" id="114742"/>
    <lineage>
        <taxon>Eukaryota</taxon>
        <taxon>Sar</taxon>
        <taxon>Stramenopiles</taxon>
        <taxon>Oomycota</taxon>
        <taxon>Peronosporomycetes</taxon>
        <taxon>Pythiales</taxon>
        <taxon>Pythiaceae</taxon>
        <taxon>Pythium</taxon>
    </lineage>
</organism>
<name>A0AAD5M173_PYTIN</name>
<evidence type="ECO:0000313" key="1">
    <source>
        <dbReference type="EMBL" id="KAJ0398653.1"/>
    </source>
</evidence>
<protein>
    <recommendedName>
        <fullName evidence="3">BZIP domain-containing protein</fullName>
    </recommendedName>
</protein>
<evidence type="ECO:0008006" key="3">
    <source>
        <dbReference type="Google" id="ProtNLM"/>
    </source>
</evidence>
<gene>
    <name evidence="1" type="ORF">P43SY_009948</name>
</gene>
<comment type="caution">
    <text evidence="1">The sequence shown here is derived from an EMBL/GenBank/DDBJ whole genome shotgun (WGS) entry which is preliminary data.</text>
</comment>
<proteinExistence type="predicted"/>
<dbReference type="AlphaFoldDB" id="A0AAD5M173"/>
<dbReference type="EMBL" id="JAKCXM010000208">
    <property type="protein sequence ID" value="KAJ0398653.1"/>
    <property type="molecule type" value="Genomic_DNA"/>
</dbReference>
<dbReference type="CDD" id="cd14686">
    <property type="entry name" value="bZIP"/>
    <property type="match status" value="1"/>
</dbReference>
<accession>A0AAD5M173</accession>
<dbReference type="Proteomes" id="UP001209570">
    <property type="component" value="Unassembled WGS sequence"/>
</dbReference>